<name>A0A9D4L3N3_DREPO</name>
<protein>
    <submittedName>
        <fullName evidence="2">Uncharacterized protein</fullName>
    </submittedName>
</protein>
<proteinExistence type="predicted"/>
<evidence type="ECO:0000313" key="2">
    <source>
        <dbReference type="EMBL" id="KAH3851016.1"/>
    </source>
</evidence>
<evidence type="ECO:0000256" key="1">
    <source>
        <dbReference type="SAM" id="MobiDB-lite"/>
    </source>
</evidence>
<evidence type="ECO:0000313" key="3">
    <source>
        <dbReference type="Proteomes" id="UP000828390"/>
    </source>
</evidence>
<comment type="caution">
    <text evidence="2">The sequence shown here is derived from an EMBL/GenBank/DDBJ whole genome shotgun (WGS) entry which is preliminary data.</text>
</comment>
<gene>
    <name evidence="2" type="ORF">DPMN_093493</name>
</gene>
<keyword evidence="3" id="KW-1185">Reference proteome</keyword>
<organism evidence="2 3">
    <name type="scientific">Dreissena polymorpha</name>
    <name type="common">Zebra mussel</name>
    <name type="synonym">Mytilus polymorpha</name>
    <dbReference type="NCBI Taxonomy" id="45954"/>
    <lineage>
        <taxon>Eukaryota</taxon>
        <taxon>Metazoa</taxon>
        <taxon>Spiralia</taxon>
        <taxon>Lophotrochozoa</taxon>
        <taxon>Mollusca</taxon>
        <taxon>Bivalvia</taxon>
        <taxon>Autobranchia</taxon>
        <taxon>Heteroconchia</taxon>
        <taxon>Euheterodonta</taxon>
        <taxon>Imparidentia</taxon>
        <taxon>Neoheterodontei</taxon>
        <taxon>Myida</taxon>
        <taxon>Dreissenoidea</taxon>
        <taxon>Dreissenidae</taxon>
        <taxon>Dreissena</taxon>
    </lineage>
</organism>
<sequence length="218" mass="25239">MKNEEIEFTKNKIKRKFKRKSVPVETTDTSETETSDSSDEDVSLRKVPKGFDRHLRFAGSINGKGYDFDSFKLKFKSYAKAFNWTEDECRYCVCWSLQGDGAKYHTLISSGTGPLTYKQLMKRLETRFGGKEYVETAQARLNQACQESNESLEVWADRVQMLSLRAFRKVSEKYAASQVVNRFCLGLEIETHQKTLVLNVLKPWTKLKTTYITICTYQ</sequence>
<dbReference type="EMBL" id="JAIWYP010000003">
    <property type="protein sequence ID" value="KAH3851016.1"/>
    <property type="molecule type" value="Genomic_DNA"/>
</dbReference>
<reference evidence="2" key="1">
    <citation type="journal article" date="2019" name="bioRxiv">
        <title>The Genome of the Zebra Mussel, Dreissena polymorpha: A Resource for Invasive Species Research.</title>
        <authorList>
            <person name="McCartney M.A."/>
            <person name="Auch B."/>
            <person name="Kono T."/>
            <person name="Mallez S."/>
            <person name="Zhang Y."/>
            <person name="Obille A."/>
            <person name="Becker A."/>
            <person name="Abrahante J.E."/>
            <person name="Garbe J."/>
            <person name="Badalamenti J.P."/>
            <person name="Herman A."/>
            <person name="Mangelson H."/>
            <person name="Liachko I."/>
            <person name="Sullivan S."/>
            <person name="Sone E.D."/>
            <person name="Koren S."/>
            <person name="Silverstein K.A.T."/>
            <person name="Beckman K.B."/>
            <person name="Gohl D.M."/>
        </authorList>
    </citation>
    <scope>NUCLEOTIDE SEQUENCE</scope>
    <source>
        <strain evidence="2">Duluth1</strain>
        <tissue evidence="2">Whole animal</tissue>
    </source>
</reference>
<feature type="compositionally biased region" description="Acidic residues" evidence="1">
    <location>
        <begin position="28"/>
        <end position="41"/>
    </location>
</feature>
<dbReference type="AlphaFoldDB" id="A0A9D4L3N3"/>
<accession>A0A9D4L3N3</accession>
<feature type="region of interest" description="Disordered" evidence="1">
    <location>
        <begin position="21"/>
        <end position="43"/>
    </location>
</feature>
<reference evidence="2" key="2">
    <citation type="submission" date="2020-11" db="EMBL/GenBank/DDBJ databases">
        <authorList>
            <person name="McCartney M.A."/>
            <person name="Auch B."/>
            <person name="Kono T."/>
            <person name="Mallez S."/>
            <person name="Becker A."/>
            <person name="Gohl D.M."/>
            <person name="Silverstein K.A.T."/>
            <person name="Koren S."/>
            <person name="Bechman K.B."/>
            <person name="Herman A."/>
            <person name="Abrahante J.E."/>
            <person name="Garbe J."/>
        </authorList>
    </citation>
    <scope>NUCLEOTIDE SEQUENCE</scope>
    <source>
        <strain evidence="2">Duluth1</strain>
        <tissue evidence="2">Whole animal</tissue>
    </source>
</reference>
<dbReference type="Proteomes" id="UP000828390">
    <property type="component" value="Unassembled WGS sequence"/>
</dbReference>